<dbReference type="Proteomes" id="UP000824225">
    <property type="component" value="Unassembled WGS sequence"/>
</dbReference>
<comment type="subunit">
    <text evidence="5">The basal body constitutes a major portion of the flagellar organelle and consists of four rings (L,P,S, and M) mounted on a central rod.</text>
</comment>
<sequence>MTRPLRPARVSSFLHRFVLPLAVAAVVLGLAAPRPAEAVRIKDIASFSGVRDNQLVGYGLVIGLGGTGDSRDAFTSDALSNMMERMGVALDPSKLKARNVASVMVTANLPVSAKAGSSIDVTISSIGSATSLQGGVLLQTPLKGIDGKVYALAQGALILGGYTADGAAARTQKNTTTVGSIPGGATVEREVPFSFNTQSELTLHMQIADFSTTQQVVERLNQSLGGNYASAPDISTITIQVPGPYQGNLVPLLASVENLEVTPETRAKVVVDEKTGTIVIGRDVRVARVAVAHGNLQVTVQESTQVSQPGPFSQGQTVASPVTDINTREENRNLNIVEGATLQELVDGLNSIGASPRDLISILKNLKASGAMFADLEVI</sequence>
<organism evidence="6 7">
    <name type="scientific">Candidatus Mailhella merdigallinarum</name>
    <dbReference type="NCBI Taxonomy" id="2838658"/>
    <lineage>
        <taxon>Bacteria</taxon>
        <taxon>Pseudomonadati</taxon>
        <taxon>Thermodesulfobacteriota</taxon>
        <taxon>Desulfovibrionia</taxon>
        <taxon>Desulfovibrionales</taxon>
        <taxon>Desulfovibrionaceae</taxon>
        <taxon>Mailhella</taxon>
    </lineage>
</organism>
<evidence type="ECO:0000313" key="7">
    <source>
        <dbReference type="Proteomes" id="UP000824225"/>
    </source>
</evidence>
<keyword evidence="3" id="KW-0732">Signal</keyword>
<dbReference type="NCBIfam" id="NF003676">
    <property type="entry name" value="PRK05303.1"/>
    <property type="match status" value="1"/>
</dbReference>
<evidence type="ECO:0000256" key="3">
    <source>
        <dbReference type="ARBA" id="ARBA00022729"/>
    </source>
</evidence>
<dbReference type="PANTHER" id="PTHR30381:SF0">
    <property type="entry name" value="FLAGELLAR P-RING PROTEIN"/>
    <property type="match status" value="1"/>
</dbReference>
<protein>
    <recommendedName>
        <fullName evidence="5">Flagellar P-ring protein</fullName>
    </recommendedName>
    <alternativeName>
        <fullName evidence="5">Basal body P-ring protein</fullName>
    </alternativeName>
</protein>
<dbReference type="GO" id="GO:0005198">
    <property type="term" value="F:structural molecule activity"/>
    <property type="evidence" value="ECO:0007669"/>
    <property type="project" value="InterPro"/>
</dbReference>
<dbReference type="PANTHER" id="PTHR30381">
    <property type="entry name" value="FLAGELLAR P-RING PERIPLASMIC PROTEIN FLGI"/>
    <property type="match status" value="1"/>
</dbReference>
<comment type="similarity">
    <text evidence="5">Belongs to the FlgI family.</text>
</comment>
<reference evidence="6" key="1">
    <citation type="journal article" date="2021" name="PeerJ">
        <title>Extensive microbial diversity within the chicken gut microbiome revealed by metagenomics and culture.</title>
        <authorList>
            <person name="Gilroy R."/>
            <person name="Ravi A."/>
            <person name="Getino M."/>
            <person name="Pursley I."/>
            <person name="Horton D.L."/>
            <person name="Alikhan N.F."/>
            <person name="Baker D."/>
            <person name="Gharbi K."/>
            <person name="Hall N."/>
            <person name="Watson M."/>
            <person name="Adriaenssens E.M."/>
            <person name="Foster-Nyarko E."/>
            <person name="Jarju S."/>
            <person name="Secka A."/>
            <person name="Antonio M."/>
            <person name="Oren A."/>
            <person name="Chaudhuri R.R."/>
            <person name="La Ragione R."/>
            <person name="Hildebrand F."/>
            <person name="Pallen M.J."/>
        </authorList>
    </citation>
    <scope>NUCLEOTIDE SEQUENCE</scope>
    <source>
        <strain evidence="6">CHK186-16707</strain>
    </source>
</reference>
<keyword evidence="4 5" id="KW-0975">Bacterial flagellum</keyword>
<evidence type="ECO:0000256" key="5">
    <source>
        <dbReference type="HAMAP-Rule" id="MF_00416"/>
    </source>
</evidence>
<accession>A0A9D2KLY0</accession>
<dbReference type="InterPro" id="IPR001782">
    <property type="entry name" value="Flag_FlgI"/>
</dbReference>
<keyword evidence="6" id="KW-0282">Flagellum</keyword>
<name>A0A9D2KLY0_9BACT</name>
<dbReference type="EMBL" id="DXAN01000003">
    <property type="protein sequence ID" value="HJA07953.1"/>
    <property type="molecule type" value="Genomic_DNA"/>
</dbReference>
<keyword evidence="6" id="KW-0966">Cell projection</keyword>
<dbReference type="HAMAP" id="MF_00416">
    <property type="entry name" value="FlgI"/>
    <property type="match status" value="1"/>
</dbReference>
<evidence type="ECO:0000256" key="4">
    <source>
        <dbReference type="ARBA" id="ARBA00023143"/>
    </source>
</evidence>
<dbReference type="GO" id="GO:0009428">
    <property type="term" value="C:bacterial-type flagellum basal body, distal rod, P ring"/>
    <property type="evidence" value="ECO:0007669"/>
    <property type="project" value="InterPro"/>
</dbReference>
<gene>
    <name evidence="5" type="primary">flgI</name>
    <name evidence="6" type="ORF">H9962_02005</name>
</gene>
<evidence type="ECO:0000256" key="1">
    <source>
        <dbReference type="ARBA" id="ARBA00002591"/>
    </source>
</evidence>
<dbReference type="GO" id="GO:0030288">
    <property type="term" value="C:outer membrane-bounded periplasmic space"/>
    <property type="evidence" value="ECO:0007669"/>
    <property type="project" value="InterPro"/>
</dbReference>
<reference evidence="6" key="2">
    <citation type="submission" date="2021-04" db="EMBL/GenBank/DDBJ databases">
        <authorList>
            <person name="Gilroy R."/>
        </authorList>
    </citation>
    <scope>NUCLEOTIDE SEQUENCE</scope>
    <source>
        <strain evidence="6">CHK186-16707</strain>
    </source>
</reference>
<comment type="caution">
    <text evidence="6">The sequence shown here is derived from an EMBL/GenBank/DDBJ whole genome shotgun (WGS) entry which is preliminary data.</text>
</comment>
<dbReference type="GO" id="GO:0071973">
    <property type="term" value="P:bacterial-type flagellum-dependent cell motility"/>
    <property type="evidence" value="ECO:0007669"/>
    <property type="project" value="InterPro"/>
</dbReference>
<evidence type="ECO:0000313" key="6">
    <source>
        <dbReference type="EMBL" id="HJA07953.1"/>
    </source>
</evidence>
<evidence type="ECO:0000256" key="2">
    <source>
        <dbReference type="ARBA" id="ARBA00004117"/>
    </source>
</evidence>
<dbReference type="AlphaFoldDB" id="A0A9D2KLY0"/>
<proteinExistence type="inferred from homology"/>
<dbReference type="PRINTS" id="PR01010">
    <property type="entry name" value="FLGPRINGFLGI"/>
</dbReference>
<comment type="function">
    <text evidence="1 5">Assembles around the rod to form the L-ring and probably protects the motor/basal body from shearing forces during rotation.</text>
</comment>
<dbReference type="Pfam" id="PF02119">
    <property type="entry name" value="FlgI"/>
    <property type="match status" value="1"/>
</dbReference>
<keyword evidence="6" id="KW-0969">Cilium</keyword>
<comment type="subcellular location">
    <subcellularLocation>
        <location evidence="2 5">Bacterial flagellum basal body</location>
    </subcellularLocation>
</comment>